<feature type="transmembrane region" description="Helical" evidence="6">
    <location>
        <begin position="221"/>
        <end position="245"/>
    </location>
</feature>
<proteinExistence type="predicted"/>
<dbReference type="EMBL" id="UHDS01000001">
    <property type="protein sequence ID" value="SUM54272.1"/>
    <property type="molecule type" value="Genomic_DNA"/>
</dbReference>
<keyword evidence="4 6" id="KW-1133">Transmembrane helix</keyword>
<evidence type="ECO:0000256" key="5">
    <source>
        <dbReference type="ARBA" id="ARBA00023136"/>
    </source>
</evidence>
<feature type="transmembrane region" description="Helical" evidence="6">
    <location>
        <begin position="89"/>
        <end position="108"/>
    </location>
</feature>
<feature type="transmembrane region" description="Helical" evidence="6">
    <location>
        <begin position="345"/>
        <end position="362"/>
    </location>
</feature>
<protein>
    <submittedName>
        <fullName evidence="7">Amino acid permease</fullName>
    </submittedName>
    <submittedName>
        <fullName evidence="8">Amino acid transporter</fullName>
    </submittedName>
</protein>
<keyword evidence="3 6" id="KW-0812">Transmembrane</keyword>
<dbReference type="Pfam" id="PF13520">
    <property type="entry name" value="AA_permease_2"/>
    <property type="match status" value="1"/>
</dbReference>
<feature type="transmembrane region" description="Helical" evidence="6">
    <location>
        <begin position="120"/>
        <end position="139"/>
    </location>
</feature>
<evidence type="ECO:0000256" key="4">
    <source>
        <dbReference type="ARBA" id="ARBA00022989"/>
    </source>
</evidence>
<feature type="transmembrane region" description="Helical" evidence="6">
    <location>
        <begin position="146"/>
        <end position="167"/>
    </location>
</feature>
<dbReference type="GO" id="GO:0022857">
    <property type="term" value="F:transmembrane transporter activity"/>
    <property type="evidence" value="ECO:0007669"/>
    <property type="project" value="InterPro"/>
</dbReference>
<evidence type="ECO:0000256" key="2">
    <source>
        <dbReference type="ARBA" id="ARBA00022475"/>
    </source>
</evidence>
<feature type="transmembrane region" description="Helical" evidence="6">
    <location>
        <begin position="47"/>
        <end position="69"/>
    </location>
</feature>
<feature type="transmembrane region" description="Helical" evidence="6">
    <location>
        <begin position="383"/>
        <end position="403"/>
    </location>
</feature>
<evidence type="ECO:0000313" key="7">
    <source>
        <dbReference type="EMBL" id="PTK58671.1"/>
    </source>
</evidence>
<keyword evidence="5 6" id="KW-0472">Membrane</keyword>
<feature type="transmembrane region" description="Helical" evidence="6">
    <location>
        <begin position="187"/>
        <end position="209"/>
    </location>
</feature>
<accession>A0A2T4S9Y8</accession>
<evidence type="ECO:0000256" key="1">
    <source>
        <dbReference type="ARBA" id="ARBA00004651"/>
    </source>
</evidence>
<comment type="subcellular location">
    <subcellularLocation>
        <location evidence="1">Cell membrane</location>
        <topology evidence="1">Multi-pass membrane protein</topology>
    </subcellularLocation>
</comment>
<dbReference type="InterPro" id="IPR002293">
    <property type="entry name" value="AA/rel_permease1"/>
</dbReference>
<reference evidence="7" key="2">
    <citation type="submission" date="2018-03" db="EMBL/GenBank/DDBJ databases">
        <authorList>
            <person name="Keele B.F."/>
        </authorList>
    </citation>
    <scope>NUCLEOTIDE SEQUENCE</scope>
    <source>
        <strain evidence="7">SNUC 4337</strain>
    </source>
</reference>
<evidence type="ECO:0000256" key="3">
    <source>
        <dbReference type="ARBA" id="ARBA00022692"/>
    </source>
</evidence>
<dbReference type="Proteomes" id="UP000240400">
    <property type="component" value="Unassembled WGS sequence"/>
</dbReference>
<dbReference type="PIRSF" id="PIRSF006060">
    <property type="entry name" value="AA_transporter"/>
    <property type="match status" value="1"/>
</dbReference>
<dbReference type="RefSeq" id="WP_103372834.1">
    <property type="nucleotide sequence ID" value="NZ_BMCF01000001.1"/>
</dbReference>
<evidence type="ECO:0000313" key="9">
    <source>
        <dbReference type="Proteomes" id="UP000240400"/>
    </source>
</evidence>
<keyword evidence="2" id="KW-1003">Cell membrane</keyword>
<dbReference type="InterPro" id="IPR050367">
    <property type="entry name" value="APC_superfamily"/>
</dbReference>
<name>A0A2T4S9Y8_9STAP</name>
<reference evidence="7 9" key="1">
    <citation type="journal article" date="2016" name="Front. Microbiol.">
        <title>Comprehensive Phylogenetic Analysis of Bovine Non-aureus Staphylococci Species Based on Whole-Genome Sequencing.</title>
        <authorList>
            <person name="Naushad S."/>
            <person name="Barkema H.W."/>
            <person name="Luby C."/>
            <person name="Condas L.A."/>
            <person name="Nobrega D.B."/>
            <person name="Carson D.A."/>
            <person name="De Buck J."/>
        </authorList>
    </citation>
    <scope>NUCLEOTIDE SEQUENCE [LARGE SCALE GENOMIC DNA]</scope>
    <source>
        <strain evidence="7 9">SNUC 4337</strain>
    </source>
</reference>
<dbReference type="Proteomes" id="UP000254412">
    <property type="component" value="Unassembled WGS sequence"/>
</dbReference>
<dbReference type="PANTHER" id="PTHR42770:SF7">
    <property type="entry name" value="MEMBRANE PROTEIN"/>
    <property type="match status" value="1"/>
</dbReference>
<reference evidence="8 10" key="3">
    <citation type="submission" date="2018-06" db="EMBL/GenBank/DDBJ databases">
        <authorList>
            <consortium name="Pathogen Informatics"/>
            <person name="Doyle S."/>
        </authorList>
    </citation>
    <scope>NUCLEOTIDE SEQUENCE [LARGE SCALE GENOMIC DNA]</scope>
    <source>
        <strain evidence="8 10">NCTC13834</strain>
    </source>
</reference>
<feature type="transmembrane region" description="Helical" evidence="6">
    <location>
        <begin position="12"/>
        <end position="35"/>
    </location>
</feature>
<feature type="transmembrane region" description="Helical" evidence="6">
    <location>
        <begin position="265"/>
        <end position="288"/>
    </location>
</feature>
<organism evidence="7 9">
    <name type="scientific">Staphylococcus nepalensis</name>
    <dbReference type="NCBI Taxonomy" id="214473"/>
    <lineage>
        <taxon>Bacteria</taxon>
        <taxon>Bacillati</taxon>
        <taxon>Bacillota</taxon>
        <taxon>Bacilli</taxon>
        <taxon>Bacillales</taxon>
        <taxon>Staphylococcaceae</taxon>
        <taxon>Staphylococcus</taxon>
    </lineage>
</organism>
<evidence type="ECO:0000313" key="10">
    <source>
        <dbReference type="Proteomes" id="UP000254412"/>
    </source>
</evidence>
<feature type="transmembrane region" description="Helical" evidence="6">
    <location>
        <begin position="409"/>
        <end position="427"/>
    </location>
</feature>
<dbReference type="EMBL" id="PZHR01000040">
    <property type="protein sequence ID" value="PTK58671.1"/>
    <property type="molecule type" value="Genomic_DNA"/>
</dbReference>
<dbReference type="GO" id="GO:0005886">
    <property type="term" value="C:plasma membrane"/>
    <property type="evidence" value="ECO:0007669"/>
    <property type="project" value="UniProtKB-SubCell"/>
</dbReference>
<sequence>MQQSKHLKKVLGLSDVMGIAIGQIIGAGVMSLTGIGIQMTGSGITPAFILSSLITLLTMLPIAILASSLPTTGGMYQYTSRLLSPKTGVFWLLLFIFLQITLSLYALSFAQYLEGLLPGVPVRTVAFLLLTVLFVVNIVGIKSASIVGNLMVITLILALSFFILFGLPHVNFSVFSTSSMFPDGFTGFFTAVGLVSFATGGAQVVAELGGEMKNPKRDIPLVIVVATIFVGLLYAFIASIAVGVLPIPEVAGRPLTSVAKEVLPSPVFICFMVGGAMFALATTLNATFTWVTKSLLIAIEDGYLPKTLGTVNKRFGTPHWLLLIFYIIGILPIVSGMSLDVVAQLGTGISLIVFAFPALAVTQLPKKYPEAYKQSFFKLPYPVLVVIATAAIVVLLYQSYLLISDLKLGYIMGTFAYIFISALIAHFSNKKSNLSIESIQFAKNVPKNEDWDKNQIFIK</sequence>
<evidence type="ECO:0000313" key="8">
    <source>
        <dbReference type="EMBL" id="SUM54272.1"/>
    </source>
</evidence>
<dbReference type="PANTHER" id="PTHR42770">
    <property type="entry name" value="AMINO ACID TRANSPORTER-RELATED"/>
    <property type="match status" value="1"/>
</dbReference>
<evidence type="ECO:0000256" key="6">
    <source>
        <dbReference type="SAM" id="Phobius"/>
    </source>
</evidence>
<feature type="transmembrane region" description="Helical" evidence="6">
    <location>
        <begin position="320"/>
        <end position="339"/>
    </location>
</feature>
<gene>
    <name evidence="8" type="primary">steT_2</name>
    <name evidence="7" type="ORF">BUZ61_08495</name>
    <name evidence="8" type="ORF">NCTC13834_00557</name>
</gene>
<dbReference type="Gene3D" id="1.20.1740.10">
    <property type="entry name" value="Amino acid/polyamine transporter I"/>
    <property type="match status" value="1"/>
</dbReference>
<dbReference type="OrthoDB" id="3181223at2"/>
<dbReference type="AlphaFoldDB" id="A0A2T4S9Y8"/>